<protein>
    <recommendedName>
        <fullName evidence="1">SCP domain-containing protein</fullName>
    </recommendedName>
</protein>
<keyword evidence="3" id="KW-1185">Reference proteome</keyword>
<dbReference type="InterPro" id="IPR035940">
    <property type="entry name" value="CAP_sf"/>
</dbReference>
<dbReference type="SUPFAM" id="SSF55797">
    <property type="entry name" value="PR-1-like"/>
    <property type="match status" value="1"/>
</dbReference>
<dbReference type="OrthoDB" id="337038at2759"/>
<dbReference type="Proteomes" id="UP001152747">
    <property type="component" value="Unassembled WGS sequence"/>
</dbReference>
<dbReference type="CDD" id="cd05382">
    <property type="entry name" value="CAP_GAPR1-like"/>
    <property type="match status" value="1"/>
</dbReference>
<dbReference type="PRINTS" id="PR00837">
    <property type="entry name" value="V5TPXLIKE"/>
</dbReference>
<dbReference type="EMBL" id="CANHGI010000006">
    <property type="protein sequence ID" value="CAI5454310.1"/>
    <property type="molecule type" value="Genomic_DNA"/>
</dbReference>
<organism evidence="2 3">
    <name type="scientific">Caenorhabditis angaria</name>
    <dbReference type="NCBI Taxonomy" id="860376"/>
    <lineage>
        <taxon>Eukaryota</taxon>
        <taxon>Metazoa</taxon>
        <taxon>Ecdysozoa</taxon>
        <taxon>Nematoda</taxon>
        <taxon>Chromadorea</taxon>
        <taxon>Rhabditida</taxon>
        <taxon>Rhabditina</taxon>
        <taxon>Rhabditomorpha</taxon>
        <taxon>Rhabditoidea</taxon>
        <taxon>Rhabditidae</taxon>
        <taxon>Peloderinae</taxon>
        <taxon>Caenorhabditis</taxon>
    </lineage>
</organism>
<dbReference type="InterPro" id="IPR001283">
    <property type="entry name" value="CRISP-related"/>
</dbReference>
<accession>A0A9P1J0A6</accession>
<dbReference type="SMART" id="SM00198">
    <property type="entry name" value="SCP"/>
    <property type="match status" value="1"/>
</dbReference>
<dbReference type="Pfam" id="PF00188">
    <property type="entry name" value="CAP"/>
    <property type="match status" value="1"/>
</dbReference>
<sequence length="176" mass="19815">MTSDNDQFIENIIEEHNSRRHKHNAADLTHSDELTKLAQTWANKLARQAYISYSEISGVGENITFFPPDIEPDAVVEHWYSEHEKYEYETPGWQTGTNYFTQVVWRATKEIGIGYAIVKKPDEDNISCGSITKSMTSLSSSNGKLAAEGDKIIVAFYRPAGNNNRAGQFAINVQKP</sequence>
<feature type="domain" description="SCP" evidence="1">
    <location>
        <begin position="7"/>
        <end position="165"/>
    </location>
</feature>
<comment type="caution">
    <text evidence="2">The sequence shown here is derived from an EMBL/GenBank/DDBJ whole genome shotgun (WGS) entry which is preliminary data.</text>
</comment>
<gene>
    <name evidence="2" type="ORF">CAMP_LOCUS16947</name>
</gene>
<proteinExistence type="predicted"/>
<dbReference type="Gene3D" id="3.40.33.10">
    <property type="entry name" value="CAP"/>
    <property type="match status" value="1"/>
</dbReference>
<dbReference type="InterPro" id="IPR034113">
    <property type="entry name" value="SCP_GAPR1-like"/>
</dbReference>
<evidence type="ECO:0000259" key="1">
    <source>
        <dbReference type="SMART" id="SM00198"/>
    </source>
</evidence>
<evidence type="ECO:0000313" key="2">
    <source>
        <dbReference type="EMBL" id="CAI5454310.1"/>
    </source>
</evidence>
<evidence type="ECO:0000313" key="3">
    <source>
        <dbReference type="Proteomes" id="UP001152747"/>
    </source>
</evidence>
<dbReference type="AlphaFoldDB" id="A0A9P1J0A6"/>
<dbReference type="InterPro" id="IPR014044">
    <property type="entry name" value="CAP_dom"/>
</dbReference>
<dbReference type="PANTHER" id="PTHR10334">
    <property type="entry name" value="CYSTEINE-RICH SECRETORY PROTEIN-RELATED"/>
    <property type="match status" value="1"/>
</dbReference>
<name>A0A9P1J0A6_9PELO</name>
<reference evidence="2" key="1">
    <citation type="submission" date="2022-11" db="EMBL/GenBank/DDBJ databases">
        <authorList>
            <person name="Kikuchi T."/>
        </authorList>
    </citation>
    <scope>NUCLEOTIDE SEQUENCE</scope>
    <source>
        <strain evidence="2">PS1010</strain>
    </source>
</reference>